<accession>A0AB38G4N6</accession>
<evidence type="ECO:0000313" key="1">
    <source>
        <dbReference type="EMBL" id="SQF41978.1"/>
    </source>
</evidence>
<sequence length="31" mass="3600">MTYIIITTIILALTEITILPFIGRYTDDKEQ</sequence>
<proteinExistence type="predicted"/>
<dbReference type="AlphaFoldDB" id="A0AB38G4N6"/>
<gene>
    <name evidence="1" type="ORF">NCTC8738_00755</name>
</gene>
<organism evidence="1 2">
    <name type="scientific">Streptococcus lutetiensis</name>
    <dbReference type="NCBI Taxonomy" id="150055"/>
    <lineage>
        <taxon>Bacteria</taxon>
        <taxon>Bacillati</taxon>
        <taxon>Bacillota</taxon>
        <taxon>Bacilli</taxon>
        <taxon>Lactobacillales</taxon>
        <taxon>Streptococcaceae</taxon>
        <taxon>Streptococcus</taxon>
    </lineage>
</organism>
<protein>
    <submittedName>
        <fullName evidence="1">Uncharacterized protein</fullName>
    </submittedName>
</protein>
<evidence type="ECO:0000313" key="2">
    <source>
        <dbReference type="Proteomes" id="UP000248954"/>
    </source>
</evidence>
<name>A0AB38G4N6_9STRE</name>
<dbReference type="EMBL" id="LS483348">
    <property type="protein sequence ID" value="SQF41978.1"/>
    <property type="molecule type" value="Genomic_DNA"/>
</dbReference>
<dbReference type="Proteomes" id="UP000248954">
    <property type="component" value="Chromosome 1"/>
</dbReference>
<reference evidence="1 2" key="1">
    <citation type="submission" date="2018-06" db="EMBL/GenBank/DDBJ databases">
        <authorList>
            <consortium name="Pathogen Informatics"/>
            <person name="Doyle S."/>
        </authorList>
    </citation>
    <scope>NUCLEOTIDE SEQUENCE [LARGE SCALE GENOMIC DNA]</scope>
    <source>
        <strain evidence="1 2">NCTC8738</strain>
    </source>
</reference>